<gene>
    <name evidence="7" type="primary">AUGUSTUS-3.0.2_10872</name>
    <name evidence="7" type="ORF">TcasGA2_TC010872</name>
</gene>
<dbReference type="AlphaFoldDB" id="D6W7R2"/>
<dbReference type="Proteomes" id="UP000007266">
    <property type="component" value="Linkage group 1"/>
</dbReference>
<dbReference type="InterPro" id="IPR023214">
    <property type="entry name" value="HAD_sf"/>
</dbReference>
<organism evidence="7 8">
    <name type="scientific">Tribolium castaneum</name>
    <name type="common">Red flour beetle</name>
    <dbReference type="NCBI Taxonomy" id="7070"/>
    <lineage>
        <taxon>Eukaryota</taxon>
        <taxon>Metazoa</taxon>
        <taxon>Ecdysozoa</taxon>
        <taxon>Arthropoda</taxon>
        <taxon>Hexapoda</taxon>
        <taxon>Insecta</taxon>
        <taxon>Pterygota</taxon>
        <taxon>Neoptera</taxon>
        <taxon>Endopterygota</taxon>
        <taxon>Coleoptera</taxon>
        <taxon>Polyphaga</taxon>
        <taxon>Cucujiformia</taxon>
        <taxon>Tenebrionidae</taxon>
        <taxon>Tenebrionidae incertae sedis</taxon>
        <taxon>Tribolium</taxon>
    </lineage>
</organism>
<dbReference type="FunFam" id="3.40.50.1000:FF:000086">
    <property type="entry name" value="LD24878p"/>
    <property type="match status" value="1"/>
</dbReference>
<dbReference type="InParanoid" id="D6W7R2"/>
<dbReference type="PANTHER" id="PTHR12103:SF38">
    <property type="entry name" value="5'-NUCLEOTIDASE DOMAIN-CONTAINING PROTEIN 1"/>
    <property type="match status" value="1"/>
</dbReference>
<protein>
    <recommendedName>
        <fullName evidence="6">5'-nucleotidase domain-containing protein 1</fullName>
    </recommendedName>
</protein>
<dbReference type="GO" id="GO:0046872">
    <property type="term" value="F:metal ion binding"/>
    <property type="evidence" value="ECO:0007669"/>
    <property type="project" value="UniProtKB-KW"/>
</dbReference>
<keyword evidence="5" id="KW-0007">Acetylation</keyword>
<dbReference type="EMBL" id="KQ971307">
    <property type="protein sequence ID" value="EFA11333.1"/>
    <property type="molecule type" value="Genomic_DNA"/>
</dbReference>
<dbReference type="STRING" id="7070.D6W7R2"/>
<evidence type="ECO:0000256" key="1">
    <source>
        <dbReference type="ARBA" id="ARBA00009589"/>
    </source>
</evidence>
<evidence type="ECO:0000256" key="4">
    <source>
        <dbReference type="ARBA" id="ARBA00022842"/>
    </source>
</evidence>
<sequence>MFSEKSKSLTGFKFTDYDCIGFDLDNTLSRYKVGAMIEMEYDIMAKFLVEKKGYSKKHLYKPFDHNFILRGLIVDDENGNILRIAPDGYILQAAHGTKMLQDEEIEKYYPRRHWEISDLFVQDPLTTWNGPYSEKMRTLLDYFDIASSLIFARAIDAVDEQKGQKTGKYEVWLDIQAALQDMFNRDNFQTGAGLYFEKMKANPEKYYYKCSDKLLNWLKLLKKQNKSLFLLTGSHVDFASHTATNTVGPNWRDYFDIVVCFAKKPGFFTLKRDFLKLDGVHEGPAVKLDQLEIGGMYTHGNWTDLHKFLTKHLKKDNPKFLYIGDNLVQDIYTPHIHSHCDTVTVCEELEAEGVQGYHERHPDQHFLVSTFWGSYFTCNKADTNWAFLMKKHSKLCVPSLEYVASLPIDHEYEASDV</sequence>
<dbReference type="OMA" id="ICSNPYG"/>
<evidence type="ECO:0000313" key="8">
    <source>
        <dbReference type="Proteomes" id="UP000007266"/>
    </source>
</evidence>
<dbReference type="Pfam" id="PF05761">
    <property type="entry name" value="5_nucleotid"/>
    <property type="match status" value="1"/>
</dbReference>
<reference evidence="7 8" key="2">
    <citation type="journal article" date="2010" name="Nucleic Acids Res.">
        <title>BeetleBase in 2010: revisions to provide comprehensive genomic information for Tribolium castaneum.</title>
        <authorList>
            <person name="Kim H.S."/>
            <person name="Murphy T."/>
            <person name="Xia J."/>
            <person name="Caragea D."/>
            <person name="Park Y."/>
            <person name="Beeman R.W."/>
            <person name="Lorenzen M.D."/>
            <person name="Butcher S."/>
            <person name="Manak J.R."/>
            <person name="Brown S.J."/>
        </authorList>
    </citation>
    <scope>GENOME REANNOTATION</scope>
    <source>
        <strain evidence="7 8">Georgia GA2</strain>
    </source>
</reference>
<accession>D6W7R2</accession>
<reference evidence="7 8" key="1">
    <citation type="journal article" date="2008" name="Nature">
        <title>The genome of the model beetle and pest Tribolium castaneum.</title>
        <authorList>
            <consortium name="Tribolium Genome Sequencing Consortium"/>
            <person name="Richards S."/>
            <person name="Gibbs R.A."/>
            <person name="Weinstock G.M."/>
            <person name="Brown S.J."/>
            <person name="Denell R."/>
            <person name="Beeman R.W."/>
            <person name="Gibbs R."/>
            <person name="Beeman R.W."/>
            <person name="Brown S.J."/>
            <person name="Bucher G."/>
            <person name="Friedrich M."/>
            <person name="Grimmelikhuijzen C.J."/>
            <person name="Klingler M."/>
            <person name="Lorenzen M."/>
            <person name="Richards S."/>
            <person name="Roth S."/>
            <person name="Schroder R."/>
            <person name="Tautz D."/>
            <person name="Zdobnov E.M."/>
            <person name="Muzny D."/>
            <person name="Gibbs R.A."/>
            <person name="Weinstock G.M."/>
            <person name="Attaway T."/>
            <person name="Bell S."/>
            <person name="Buhay C.J."/>
            <person name="Chandrabose M.N."/>
            <person name="Chavez D."/>
            <person name="Clerk-Blankenburg K.P."/>
            <person name="Cree A."/>
            <person name="Dao M."/>
            <person name="Davis C."/>
            <person name="Chacko J."/>
            <person name="Dinh H."/>
            <person name="Dugan-Rocha S."/>
            <person name="Fowler G."/>
            <person name="Garner T.T."/>
            <person name="Garnes J."/>
            <person name="Gnirke A."/>
            <person name="Hawes A."/>
            <person name="Hernandez J."/>
            <person name="Hines S."/>
            <person name="Holder M."/>
            <person name="Hume J."/>
            <person name="Jhangiani S.N."/>
            <person name="Joshi V."/>
            <person name="Khan Z.M."/>
            <person name="Jackson L."/>
            <person name="Kovar C."/>
            <person name="Kowis A."/>
            <person name="Lee S."/>
            <person name="Lewis L.R."/>
            <person name="Margolis J."/>
            <person name="Morgan M."/>
            <person name="Nazareth L.V."/>
            <person name="Nguyen N."/>
            <person name="Okwuonu G."/>
            <person name="Parker D."/>
            <person name="Richards S."/>
            <person name="Ruiz S.J."/>
            <person name="Santibanez J."/>
            <person name="Savard J."/>
            <person name="Scherer S.E."/>
            <person name="Schneider B."/>
            <person name="Sodergren E."/>
            <person name="Tautz D."/>
            <person name="Vattahil S."/>
            <person name="Villasana D."/>
            <person name="White C.S."/>
            <person name="Wright R."/>
            <person name="Park Y."/>
            <person name="Beeman R.W."/>
            <person name="Lord J."/>
            <person name="Oppert B."/>
            <person name="Lorenzen M."/>
            <person name="Brown S."/>
            <person name="Wang L."/>
            <person name="Savard J."/>
            <person name="Tautz D."/>
            <person name="Richards S."/>
            <person name="Weinstock G."/>
            <person name="Gibbs R.A."/>
            <person name="Liu Y."/>
            <person name="Worley K."/>
            <person name="Weinstock G."/>
            <person name="Elsik C.G."/>
            <person name="Reese J.T."/>
            <person name="Elhaik E."/>
            <person name="Landan G."/>
            <person name="Graur D."/>
            <person name="Arensburger P."/>
            <person name="Atkinson P."/>
            <person name="Beeman R.W."/>
            <person name="Beidler J."/>
            <person name="Brown S.J."/>
            <person name="Demuth J.P."/>
            <person name="Drury D.W."/>
            <person name="Du Y.Z."/>
            <person name="Fujiwara H."/>
            <person name="Lorenzen M."/>
            <person name="Maselli V."/>
            <person name="Osanai M."/>
            <person name="Park Y."/>
            <person name="Robertson H.M."/>
            <person name="Tu Z."/>
            <person name="Wang J.J."/>
            <person name="Wang S."/>
            <person name="Richards S."/>
            <person name="Song H."/>
            <person name="Zhang L."/>
            <person name="Sodergren E."/>
            <person name="Werner D."/>
            <person name="Stanke M."/>
            <person name="Morgenstern B."/>
            <person name="Solovyev V."/>
            <person name="Kosarev P."/>
            <person name="Brown G."/>
            <person name="Chen H.C."/>
            <person name="Ermolaeva O."/>
            <person name="Hlavina W."/>
            <person name="Kapustin Y."/>
            <person name="Kiryutin B."/>
            <person name="Kitts P."/>
            <person name="Maglott D."/>
            <person name="Pruitt K."/>
            <person name="Sapojnikov V."/>
            <person name="Souvorov A."/>
            <person name="Mackey A.J."/>
            <person name="Waterhouse R.M."/>
            <person name="Wyder S."/>
            <person name="Zdobnov E.M."/>
            <person name="Zdobnov E.M."/>
            <person name="Wyder S."/>
            <person name="Kriventseva E.V."/>
            <person name="Kadowaki T."/>
            <person name="Bork P."/>
            <person name="Aranda M."/>
            <person name="Bao R."/>
            <person name="Beermann A."/>
            <person name="Berns N."/>
            <person name="Bolognesi R."/>
            <person name="Bonneton F."/>
            <person name="Bopp D."/>
            <person name="Brown S.J."/>
            <person name="Bucher G."/>
            <person name="Butts T."/>
            <person name="Chaumot A."/>
            <person name="Denell R.E."/>
            <person name="Ferrier D.E."/>
            <person name="Friedrich M."/>
            <person name="Gordon C.M."/>
            <person name="Jindra M."/>
            <person name="Klingler M."/>
            <person name="Lan Q."/>
            <person name="Lattorff H.M."/>
            <person name="Laudet V."/>
            <person name="von Levetsow C."/>
            <person name="Liu Z."/>
            <person name="Lutz R."/>
            <person name="Lynch J.A."/>
            <person name="da Fonseca R.N."/>
            <person name="Posnien N."/>
            <person name="Reuter R."/>
            <person name="Roth S."/>
            <person name="Savard J."/>
            <person name="Schinko J.B."/>
            <person name="Schmitt C."/>
            <person name="Schoppmeier M."/>
            <person name="Schroder R."/>
            <person name="Shippy T.D."/>
            <person name="Simonnet F."/>
            <person name="Marques-Souza H."/>
            <person name="Tautz D."/>
            <person name="Tomoyasu Y."/>
            <person name="Trauner J."/>
            <person name="Van der Zee M."/>
            <person name="Vervoort M."/>
            <person name="Wittkopp N."/>
            <person name="Wimmer E.A."/>
            <person name="Yang X."/>
            <person name="Jones A.K."/>
            <person name="Sattelle D.B."/>
            <person name="Ebert P.R."/>
            <person name="Nelson D."/>
            <person name="Scott J.G."/>
            <person name="Beeman R.W."/>
            <person name="Muthukrishnan S."/>
            <person name="Kramer K.J."/>
            <person name="Arakane Y."/>
            <person name="Beeman R.W."/>
            <person name="Zhu Q."/>
            <person name="Hogenkamp D."/>
            <person name="Dixit R."/>
            <person name="Oppert B."/>
            <person name="Jiang H."/>
            <person name="Zou Z."/>
            <person name="Marshall J."/>
            <person name="Elpidina E."/>
            <person name="Vinokurov K."/>
            <person name="Oppert C."/>
            <person name="Zou Z."/>
            <person name="Evans J."/>
            <person name="Lu Z."/>
            <person name="Zhao P."/>
            <person name="Sumathipala N."/>
            <person name="Altincicek B."/>
            <person name="Vilcinskas A."/>
            <person name="Williams M."/>
            <person name="Hultmark D."/>
            <person name="Hetru C."/>
            <person name="Jiang H."/>
            <person name="Grimmelikhuijzen C.J."/>
            <person name="Hauser F."/>
            <person name="Cazzamali G."/>
            <person name="Williamson M."/>
            <person name="Park Y."/>
            <person name="Li B."/>
            <person name="Tanaka Y."/>
            <person name="Predel R."/>
            <person name="Neupert S."/>
            <person name="Schachtner J."/>
            <person name="Verleyen P."/>
            <person name="Raible F."/>
            <person name="Bork P."/>
            <person name="Friedrich M."/>
            <person name="Walden K.K."/>
            <person name="Robertson H.M."/>
            <person name="Angeli S."/>
            <person name="Foret S."/>
            <person name="Bucher G."/>
            <person name="Schuetz S."/>
            <person name="Maleszka R."/>
            <person name="Wimmer E.A."/>
            <person name="Beeman R.W."/>
            <person name="Lorenzen M."/>
            <person name="Tomoyasu Y."/>
            <person name="Miller S.C."/>
            <person name="Grossmann D."/>
            <person name="Bucher G."/>
        </authorList>
    </citation>
    <scope>NUCLEOTIDE SEQUENCE [LARGE SCALE GENOMIC DNA]</scope>
    <source>
        <strain evidence="7 8">Georgia GA2</strain>
    </source>
</reference>
<evidence type="ECO:0000256" key="6">
    <source>
        <dbReference type="ARBA" id="ARBA00069357"/>
    </source>
</evidence>
<evidence type="ECO:0000256" key="5">
    <source>
        <dbReference type="ARBA" id="ARBA00022990"/>
    </source>
</evidence>
<dbReference type="InterPro" id="IPR008380">
    <property type="entry name" value="HAD-SF_hydro_IG_5-nucl"/>
</dbReference>
<dbReference type="PANTHER" id="PTHR12103">
    <property type="entry name" value="5'-NUCLEOTIDASE DOMAIN-CONTAINING"/>
    <property type="match status" value="1"/>
</dbReference>
<dbReference type="PhylomeDB" id="D6W7R2"/>
<name>D6W7R2_TRICA</name>
<keyword evidence="2" id="KW-0479">Metal-binding</keyword>
<keyword evidence="4" id="KW-0460">Magnesium</keyword>
<dbReference type="FunCoup" id="D6W7R2">
    <property type="interactions" value="657"/>
</dbReference>
<evidence type="ECO:0000256" key="3">
    <source>
        <dbReference type="ARBA" id="ARBA00022801"/>
    </source>
</evidence>
<evidence type="ECO:0000313" key="7">
    <source>
        <dbReference type="EMBL" id="EFA11333.1"/>
    </source>
</evidence>
<dbReference type="Gene3D" id="3.40.50.1000">
    <property type="entry name" value="HAD superfamily/HAD-like"/>
    <property type="match status" value="1"/>
</dbReference>
<proteinExistence type="inferred from homology"/>
<comment type="similarity">
    <text evidence="1">Belongs to the 5'(3')-deoxyribonucleotidase family.</text>
</comment>
<dbReference type="InterPro" id="IPR036412">
    <property type="entry name" value="HAD-like_sf"/>
</dbReference>
<keyword evidence="8" id="KW-1185">Reference proteome</keyword>
<dbReference type="GO" id="GO:0008253">
    <property type="term" value="F:5'-nucleotidase activity"/>
    <property type="evidence" value="ECO:0000318"/>
    <property type="project" value="GO_Central"/>
</dbReference>
<dbReference type="NCBIfam" id="TIGR02244">
    <property type="entry name" value="HAD-IG-Ncltidse"/>
    <property type="match status" value="1"/>
</dbReference>
<dbReference type="OrthoDB" id="6503940at2759"/>
<dbReference type="eggNOG" id="KOG2469">
    <property type="taxonomic scope" value="Eukaryota"/>
</dbReference>
<dbReference type="HOGENOM" id="CLU_029966_1_0_1"/>
<evidence type="ECO:0000256" key="2">
    <source>
        <dbReference type="ARBA" id="ARBA00022723"/>
    </source>
</evidence>
<dbReference type="SUPFAM" id="SSF56784">
    <property type="entry name" value="HAD-like"/>
    <property type="match status" value="1"/>
</dbReference>
<keyword evidence="3" id="KW-0378">Hydrolase</keyword>